<dbReference type="PROSITE" id="PS00108">
    <property type="entry name" value="PROTEIN_KINASE_ST"/>
    <property type="match status" value="1"/>
</dbReference>
<evidence type="ECO:0000256" key="6">
    <source>
        <dbReference type="PROSITE-ProRule" id="PRU10141"/>
    </source>
</evidence>
<organism evidence="9 10">
    <name type="scientific">Pseudovirgaria hyperparasitica</name>
    <dbReference type="NCBI Taxonomy" id="470096"/>
    <lineage>
        <taxon>Eukaryota</taxon>
        <taxon>Fungi</taxon>
        <taxon>Dikarya</taxon>
        <taxon>Ascomycota</taxon>
        <taxon>Pezizomycotina</taxon>
        <taxon>Dothideomycetes</taxon>
        <taxon>Dothideomycetes incertae sedis</taxon>
        <taxon>Acrospermales</taxon>
        <taxon>Acrospermaceae</taxon>
        <taxon>Pseudovirgaria</taxon>
    </lineage>
</organism>
<keyword evidence="1" id="KW-0808">Transferase</keyword>
<dbReference type="PROSITE" id="PS50011">
    <property type="entry name" value="PROTEIN_KINASE_DOM"/>
    <property type="match status" value="1"/>
</dbReference>
<protein>
    <submittedName>
        <fullName evidence="9">Kinase-like protein</fullName>
    </submittedName>
</protein>
<accession>A0A6A6WHE7</accession>
<evidence type="ECO:0000313" key="9">
    <source>
        <dbReference type="EMBL" id="KAF2761649.1"/>
    </source>
</evidence>
<dbReference type="SMART" id="SM00220">
    <property type="entry name" value="S_TKc"/>
    <property type="match status" value="1"/>
</dbReference>
<feature type="compositionally biased region" description="Polar residues" evidence="7">
    <location>
        <begin position="56"/>
        <end position="67"/>
    </location>
</feature>
<name>A0A6A6WHE7_9PEZI</name>
<dbReference type="InterPro" id="IPR008271">
    <property type="entry name" value="Ser/Thr_kinase_AS"/>
</dbReference>
<dbReference type="PANTHER" id="PTHR11042:SF187">
    <property type="entry name" value="EUKARYOTIC TRANSLATION INITIATION FACTOR 2-ALPHA KINASE 2"/>
    <property type="match status" value="1"/>
</dbReference>
<evidence type="ECO:0000259" key="8">
    <source>
        <dbReference type="PROSITE" id="PS50011"/>
    </source>
</evidence>
<dbReference type="Gene3D" id="1.10.510.10">
    <property type="entry name" value="Transferase(Phosphotransferase) domain 1"/>
    <property type="match status" value="1"/>
</dbReference>
<comment type="similarity">
    <text evidence="5">Belongs to the protein kinase superfamily. Ser/Thr protein kinase family. GCN2 subfamily.</text>
</comment>
<evidence type="ECO:0000256" key="4">
    <source>
        <dbReference type="ARBA" id="ARBA00022840"/>
    </source>
</evidence>
<dbReference type="Gene3D" id="3.30.200.20">
    <property type="entry name" value="Phosphorylase Kinase, domain 1"/>
    <property type="match status" value="1"/>
</dbReference>
<reference evidence="9" key="1">
    <citation type="journal article" date="2020" name="Stud. Mycol.">
        <title>101 Dothideomycetes genomes: a test case for predicting lifestyles and emergence of pathogens.</title>
        <authorList>
            <person name="Haridas S."/>
            <person name="Albert R."/>
            <person name="Binder M."/>
            <person name="Bloem J."/>
            <person name="Labutti K."/>
            <person name="Salamov A."/>
            <person name="Andreopoulos B."/>
            <person name="Baker S."/>
            <person name="Barry K."/>
            <person name="Bills G."/>
            <person name="Bluhm B."/>
            <person name="Cannon C."/>
            <person name="Castanera R."/>
            <person name="Culley D."/>
            <person name="Daum C."/>
            <person name="Ezra D."/>
            <person name="Gonzalez J."/>
            <person name="Henrissat B."/>
            <person name="Kuo A."/>
            <person name="Liang C."/>
            <person name="Lipzen A."/>
            <person name="Lutzoni F."/>
            <person name="Magnuson J."/>
            <person name="Mondo S."/>
            <person name="Nolan M."/>
            <person name="Ohm R."/>
            <person name="Pangilinan J."/>
            <person name="Park H.-J."/>
            <person name="Ramirez L."/>
            <person name="Alfaro M."/>
            <person name="Sun H."/>
            <person name="Tritt A."/>
            <person name="Yoshinaga Y."/>
            <person name="Zwiers L.-H."/>
            <person name="Turgeon B."/>
            <person name="Goodwin S."/>
            <person name="Spatafora J."/>
            <person name="Crous P."/>
            <person name="Grigoriev I."/>
        </authorList>
    </citation>
    <scope>NUCLEOTIDE SEQUENCE</scope>
    <source>
        <strain evidence="9">CBS 121739</strain>
    </source>
</reference>
<feature type="compositionally biased region" description="Basic and acidic residues" evidence="7">
    <location>
        <begin position="415"/>
        <end position="429"/>
    </location>
</feature>
<evidence type="ECO:0000256" key="2">
    <source>
        <dbReference type="ARBA" id="ARBA00022741"/>
    </source>
</evidence>
<dbReference type="Proteomes" id="UP000799437">
    <property type="component" value="Unassembled WGS sequence"/>
</dbReference>
<dbReference type="GeneID" id="54480631"/>
<feature type="domain" description="Protein kinase" evidence="8">
    <location>
        <begin position="231"/>
        <end position="692"/>
    </location>
</feature>
<dbReference type="GO" id="GO:0004694">
    <property type="term" value="F:eukaryotic translation initiation factor 2alpha kinase activity"/>
    <property type="evidence" value="ECO:0007669"/>
    <property type="project" value="TreeGrafter"/>
</dbReference>
<dbReference type="InterPro" id="IPR050339">
    <property type="entry name" value="CC_SR_Kinase"/>
</dbReference>
<keyword evidence="3 9" id="KW-0418">Kinase</keyword>
<feature type="compositionally biased region" description="Low complexity" evidence="7">
    <location>
        <begin position="10"/>
        <end position="27"/>
    </location>
</feature>
<feature type="binding site" evidence="6">
    <location>
        <position position="268"/>
    </location>
    <ligand>
        <name>ATP</name>
        <dbReference type="ChEBI" id="CHEBI:30616"/>
    </ligand>
</feature>
<dbReference type="SUPFAM" id="SSF56112">
    <property type="entry name" value="Protein kinase-like (PK-like)"/>
    <property type="match status" value="1"/>
</dbReference>
<proteinExistence type="inferred from homology"/>
<evidence type="ECO:0000256" key="7">
    <source>
        <dbReference type="SAM" id="MobiDB-lite"/>
    </source>
</evidence>
<feature type="compositionally biased region" description="Polar residues" evidence="7">
    <location>
        <begin position="438"/>
        <end position="449"/>
    </location>
</feature>
<keyword evidence="4 6" id="KW-0067">ATP-binding</keyword>
<evidence type="ECO:0000256" key="3">
    <source>
        <dbReference type="ARBA" id="ARBA00022777"/>
    </source>
</evidence>
<dbReference type="GO" id="GO:0005524">
    <property type="term" value="F:ATP binding"/>
    <property type="evidence" value="ECO:0007669"/>
    <property type="project" value="UniProtKB-UniRule"/>
</dbReference>
<dbReference type="GO" id="GO:0005737">
    <property type="term" value="C:cytoplasm"/>
    <property type="evidence" value="ECO:0007669"/>
    <property type="project" value="TreeGrafter"/>
</dbReference>
<dbReference type="RefSeq" id="XP_033604100.1">
    <property type="nucleotide sequence ID" value="XM_033739577.1"/>
</dbReference>
<dbReference type="OrthoDB" id="1405469at2759"/>
<gene>
    <name evidence="9" type="ORF">EJ05DRAFT_179507</name>
</gene>
<dbReference type="PROSITE" id="PS00107">
    <property type="entry name" value="PROTEIN_KINASE_ATP"/>
    <property type="match status" value="1"/>
</dbReference>
<keyword evidence="10" id="KW-1185">Reference proteome</keyword>
<dbReference type="EMBL" id="ML996566">
    <property type="protein sequence ID" value="KAF2761649.1"/>
    <property type="molecule type" value="Genomic_DNA"/>
</dbReference>
<dbReference type="InterPro" id="IPR000719">
    <property type="entry name" value="Prot_kinase_dom"/>
</dbReference>
<keyword evidence="2 6" id="KW-0547">Nucleotide-binding</keyword>
<evidence type="ECO:0000256" key="5">
    <source>
        <dbReference type="ARBA" id="ARBA00037982"/>
    </source>
</evidence>
<feature type="region of interest" description="Disordered" evidence="7">
    <location>
        <begin position="387"/>
        <end position="456"/>
    </location>
</feature>
<dbReference type="InterPro" id="IPR011009">
    <property type="entry name" value="Kinase-like_dom_sf"/>
</dbReference>
<feature type="compositionally biased region" description="Polar residues" evidence="7">
    <location>
        <begin position="394"/>
        <end position="405"/>
    </location>
</feature>
<dbReference type="AlphaFoldDB" id="A0A6A6WHE7"/>
<dbReference type="Pfam" id="PF00069">
    <property type="entry name" value="Pkinase"/>
    <property type="match status" value="2"/>
</dbReference>
<evidence type="ECO:0000313" key="10">
    <source>
        <dbReference type="Proteomes" id="UP000799437"/>
    </source>
</evidence>
<evidence type="ECO:0000256" key="1">
    <source>
        <dbReference type="ARBA" id="ARBA00022679"/>
    </source>
</evidence>
<dbReference type="GO" id="GO:0005634">
    <property type="term" value="C:nucleus"/>
    <property type="evidence" value="ECO:0007669"/>
    <property type="project" value="TreeGrafter"/>
</dbReference>
<dbReference type="InterPro" id="IPR017441">
    <property type="entry name" value="Protein_kinase_ATP_BS"/>
</dbReference>
<feature type="region of interest" description="Disordered" evidence="7">
    <location>
        <begin position="1"/>
        <end position="69"/>
    </location>
</feature>
<dbReference type="PANTHER" id="PTHR11042">
    <property type="entry name" value="EUKARYOTIC TRANSLATION INITIATION FACTOR 2-ALPHA KINASE EIF2-ALPHA KINASE -RELATED"/>
    <property type="match status" value="1"/>
</dbReference>
<sequence length="695" mass="76136">MSSFFRSPNDVTSSTTDDTTDAEISTSVEHERGVDASGVISRIQTLSTDTSDREQALSTSKDLPNQQHQHKDLLLHSLLEEKALANALQSLNNAGDRPHGHVYSASDSEVKALAKSKYQSMATQLSSLGVLGSGSEESLRPLRDRYRQGLDSLLQSQDAGLDLSDGSISGALPSAQGHADLSATLGRLAFAHNPFMQYSMTIPNNDLMPLPLQRLLVSHRVWETSRYEKDFEQIAVLGKGGYGKVFKCRHKLDGMDYAIKQIVLSPGKVQQIQDRGETELNHILAEIRTIARLDHPNIVRYYGGWLEMAPVEAPPAYPSIQSRRNMIEGPAKGESSRSASDLVASSVSELAEIRNGKNLYEEPNVVFGDDTAGSVPEEVDYSPNELISKETPAQRRQSNATVSSIRSKKSTVHSARGDDSWGHEVDEIIPRTSIAHEPSTSLQDSYVTSSRHEASDNKTLAPQLTLHIQMGVHPMTLADFLSPPPSAHIANTASGLRHCFHVKASLRIILSVMDGVEYLHSADVIHRDLKPSNIFLSPFTEPVVPAGCVNLSDCDTCALNKAPGRGHIGLRIGDFGLVTAIARPEGSRLSATAKAVGTEFYRPHTASPIPSAKLDVFSLGIILFELVYSFGTKMERHETLRRLKLGLLPEDFSDQIKDKDCEVERLIFGMTNDDEKSRYTCTTARLAINQILAKI</sequence>